<feature type="signal peptide" evidence="1">
    <location>
        <begin position="1"/>
        <end position="25"/>
    </location>
</feature>
<evidence type="ECO:0008006" key="4">
    <source>
        <dbReference type="Google" id="ProtNLM"/>
    </source>
</evidence>
<name>A0A8J3QEV6_9ACTN</name>
<comment type="caution">
    <text evidence="2">The sequence shown here is derived from an EMBL/GenBank/DDBJ whole genome shotgun (WGS) entry which is preliminary data.</text>
</comment>
<sequence>MRTIGRIAVALAVAAAGCTTPARPAAPPADRAPVIIDADQYGVIFLDVAAVRYVGVRRDGTVAWRVPAGDRDPAPVMCLDRCPDAVLSGSAASLISPAMPDPEPVLMVDGRAHPIATLTAPKRWVLTARSADDLVVHTGDRNGQWWLEIRHGANTERVSVGGPRTSWREDADGRYGLAVSAAGAVTPGPTGAGPAYEARWFERDDAGWRVTGSPVQVAGGTACLHPDGSQALLIGQRPVLLDRTGAQTPVTDLERAGTCALTRAGGIVADLTRAVSGSRSALRVFDAAGKVTWSAETAQPVAVVADPAGARVGYVAGDSLIEIDPLTGAVLRTTGQTRAARYDGSGGVVVVHTDLSVAWLDAVGR</sequence>
<dbReference type="RefSeq" id="WP_203912058.1">
    <property type="nucleotide sequence ID" value="NZ_BONY01000047.1"/>
</dbReference>
<keyword evidence="1" id="KW-0732">Signal</keyword>
<dbReference type="Proteomes" id="UP000612899">
    <property type="component" value="Unassembled WGS sequence"/>
</dbReference>
<protein>
    <recommendedName>
        <fullName evidence="4">Lipoprotein LpqB beta-propeller domain-containing protein</fullName>
    </recommendedName>
</protein>
<keyword evidence="3" id="KW-1185">Reference proteome</keyword>
<dbReference type="EMBL" id="BONY01000047">
    <property type="protein sequence ID" value="GIH08300.1"/>
    <property type="molecule type" value="Genomic_DNA"/>
</dbReference>
<accession>A0A8J3QEV6</accession>
<gene>
    <name evidence="2" type="ORF">Rhe02_63670</name>
</gene>
<dbReference type="PROSITE" id="PS51257">
    <property type="entry name" value="PROKAR_LIPOPROTEIN"/>
    <property type="match status" value="1"/>
</dbReference>
<evidence type="ECO:0000313" key="3">
    <source>
        <dbReference type="Proteomes" id="UP000612899"/>
    </source>
</evidence>
<reference evidence="2" key="1">
    <citation type="submission" date="2021-01" db="EMBL/GenBank/DDBJ databases">
        <title>Whole genome shotgun sequence of Rhizocola hellebori NBRC 109834.</title>
        <authorList>
            <person name="Komaki H."/>
            <person name="Tamura T."/>
        </authorList>
    </citation>
    <scope>NUCLEOTIDE SEQUENCE</scope>
    <source>
        <strain evidence="2">NBRC 109834</strain>
    </source>
</reference>
<evidence type="ECO:0000313" key="2">
    <source>
        <dbReference type="EMBL" id="GIH08300.1"/>
    </source>
</evidence>
<dbReference type="AlphaFoldDB" id="A0A8J3QEV6"/>
<feature type="chain" id="PRO_5038689051" description="Lipoprotein LpqB beta-propeller domain-containing protein" evidence="1">
    <location>
        <begin position="26"/>
        <end position="365"/>
    </location>
</feature>
<organism evidence="2 3">
    <name type="scientific">Rhizocola hellebori</name>
    <dbReference type="NCBI Taxonomy" id="1392758"/>
    <lineage>
        <taxon>Bacteria</taxon>
        <taxon>Bacillati</taxon>
        <taxon>Actinomycetota</taxon>
        <taxon>Actinomycetes</taxon>
        <taxon>Micromonosporales</taxon>
        <taxon>Micromonosporaceae</taxon>
        <taxon>Rhizocola</taxon>
    </lineage>
</organism>
<evidence type="ECO:0000256" key="1">
    <source>
        <dbReference type="SAM" id="SignalP"/>
    </source>
</evidence>
<proteinExistence type="predicted"/>